<name>A0A0G0GXQ5_9BACT</name>
<keyword evidence="1" id="KW-0812">Transmembrane</keyword>
<accession>A0A0G0GXQ5</accession>
<protein>
    <submittedName>
        <fullName evidence="2">Uncharacterized protein</fullName>
    </submittedName>
</protein>
<keyword evidence="1" id="KW-1133">Transmembrane helix</keyword>
<feature type="transmembrane region" description="Helical" evidence="1">
    <location>
        <begin position="62"/>
        <end position="84"/>
    </location>
</feature>
<evidence type="ECO:0000313" key="3">
    <source>
        <dbReference type="Proteomes" id="UP000033876"/>
    </source>
</evidence>
<keyword evidence="1" id="KW-0472">Membrane</keyword>
<proteinExistence type="predicted"/>
<dbReference type="Proteomes" id="UP000033876">
    <property type="component" value="Unassembled WGS sequence"/>
</dbReference>
<organism evidence="2 3">
    <name type="scientific">Candidatus Nomurabacteria bacterium GW2011_GWB1_37_5</name>
    <dbReference type="NCBI Taxonomy" id="1618742"/>
    <lineage>
        <taxon>Bacteria</taxon>
        <taxon>Candidatus Nomuraibacteriota</taxon>
    </lineage>
</organism>
<evidence type="ECO:0000256" key="1">
    <source>
        <dbReference type="SAM" id="Phobius"/>
    </source>
</evidence>
<comment type="caution">
    <text evidence="2">The sequence shown here is derived from an EMBL/GenBank/DDBJ whole genome shotgun (WGS) entry which is preliminary data.</text>
</comment>
<reference evidence="2 3" key="1">
    <citation type="journal article" date="2015" name="Nature">
        <title>rRNA introns, odd ribosomes, and small enigmatic genomes across a large radiation of phyla.</title>
        <authorList>
            <person name="Brown C.T."/>
            <person name="Hug L.A."/>
            <person name="Thomas B.C."/>
            <person name="Sharon I."/>
            <person name="Castelle C.J."/>
            <person name="Singh A."/>
            <person name="Wilkins M.J."/>
            <person name="Williams K.H."/>
            <person name="Banfield J.F."/>
        </authorList>
    </citation>
    <scope>NUCLEOTIDE SEQUENCE [LARGE SCALE GENOMIC DNA]</scope>
</reference>
<dbReference type="EMBL" id="LBTF01000035">
    <property type="protein sequence ID" value="KKQ34822.1"/>
    <property type="molecule type" value="Genomic_DNA"/>
</dbReference>
<sequence length="292" mass="33442">MSEENKKIEDVKKDGSITHTYATDLAEEIKKGQGSAYRIAMEEEERKEEEKKLSSPWSLQNIIYLLIGIIIIASSILLVSFLLLKNKDVPTPTAPETVNSIISTNINKEIDISKMPSGDIIKAIETEKNEPLDPDTIKNIYFSEKNPAAGLENQPEKIAVDIKKLFFLLNIRIPELLSRSLDNSFLLGVYNGRTFLILKTIAFNNTFRGMKEWEEKMLSYVHNIFFIDEIEGNLELLKTPFVEKNIKNIPTKILYNEENNPILMYGFSGEEYIVVAPNEAIYLEMMRRLQSK</sequence>
<dbReference type="AlphaFoldDB" id="A0A0G0GXQ5"/>
<evidence type="ECO:0000313" key="2">
    <source>
        <dbReference type="EMBL" id="KKQ34822.1"/>
    </source>
</evidence>
<gene>
    <name evidence="2" type="ORF">US50_C0035G0002</name>
</gene>